<keyword evidence="1" id="KW-0175">Coiled coil</keyword>
<dbReference type="RefSeq" id="WP_096515525.1">
    <property type="nucleotide sequence ID" value="NZ_AP017423.2"/>
</dbReference>
<feature type="coiled-coil region" evidence="1">
    <location>
        <begin position="191"/>
        <end position="239"/>
    </location>
</feature>
<evidence type="ECO:0000313" key="6">
    <source>
        <dbReference type="Proteomes" id="UP000218595"/>
    </source>
</evidence>
<reference evidence="5 6" key="1">
    <citation type="submission" date="2016-04" db="EMBL/GenBank/DDBJ databases">
        <title>Complete genome sequence of Pseudomonas sp. LAB-08 isolated from TCE contaminated aquifer soil.</title>
        <authorList>
            <person name="Dohra H."/>
            <person name="Suzuki K."/>
            <person name="Fatma A."/>
            <person name="Inuzuka Y."/>
            <person name="Honjo M."/>
            <person name="Tashiro Y."/>
            <person name="Futamata H."/>
        </authorList>
    </citation>
    <scope>NUCLEOTIDE SEQUENCE [LARGE SCALE GENOMIC DNA]</scope>
    <source>
        <strain evidence="5 6">LAB-08</strain>
    </source>
</reference>
<dbReference type="NCBIfam" id="TIGR03504">
    <property type="entry name" value="FimV_Cterm"/>
    <property type="match status" value="1"/>
</dbReference>
<feature type="region of interest" description="Disordered" evidence="2">
    <location>
        <begin position="144"/>
        <end position="184"/>
    </location>
</feature>
<keyword evidence="3" id="KW-0472">Membrane</keyword>
<keyword evidence="3" id="KW-1133">Transmembrane helix</keyword>
<name>A0ABM7RNM8_9PSED</name>
<keyword evidence="3" id="KW-0812">Transmembrane</keyword>
<feature type="region of interest" description="Disordered" evidence="2">
    <location>
        <begin position="453"/>
        <end position="473"/>
    </location>
</feature>
<dbReference type="InterPro" id="IPR038440">
    <property type="entry name" value="FimV_C_sf"/>
</dbReference>
<dbReference type="EMBL" id="AP017423">
    <property type="protein sequence ID" value="BCX66806.1"/>
    <property type="molecule type" value="Genomic_DNA"/>
</dbReference>
<sequence length="558" mass="59925">MLESRLFVVRCCARGLLAGAAVTWSALASALGLGEITLHSALNQPLRADIALVDAAGLEEGELSVSLATADEFNRAGVERVFFLNDLKFTPNLRGNRSLIQVTSNKPVNEPFLNFLVQLNQPNGRVLREYTVLIDPPGTPGIVPAGDEPLSSRPASAFPSVQPAVAPTPAPRESLPEPAAVPTSDPLAEQLAASALQNQQLQATIDELNAKLQAQEERIAVEKQQVASLQTQLAEIRQTPAEPVAPVAVAPTPVIVETSSPDWLLIGGLLVLVALVLLAVLVRRQRQQRQATFGVEEGQPSRHEPPLNRAVEPVAHTSVLRPAHAHPEETPANDVMEVVAIYLTYGRYGEAVSLLREAMVKEPQRTEVGVQLLEVLGKQGDVAAYEAQETSLRNAGFDTHKLQGIRAHHPKLDLVAPIALATTIAPPIVAAPQAIPGDEFHLNLDELSMDTSWDLAGPYEDSPTRPSSEPVLSEPGIDWEVESVSQSLGDSFLDEFSEPDPSLELEPVEPSHAGKLARAQTCIDDGDLDSAIELLNELLKEGDEPLKQTAQSLLAGIR</sequence>
<accession>A0ABM7RNM8</accession>
<keyword evidence="6" id="KW-1185">Reference proteome</keyword>
<evidence type="ECO:0000256" key="1">
    <source>
        <dbReference type="SAM" id="Coils"/>
    </source>
</evidence>
<evidence type="ECO:0000313" key="5">
    <source>
        <dbReference type="EMBL" id="BCX66806.1"/>
    </source>
</evidence>
<organism evidence="5 6">
    <name type="scientific">Pseudomonas izuensis</name>
    <dbReference type="NCBI Taxonomy" id="2684212"/>
    <lineage>
        <taxon>Bacteria</taxon>
        <taxon>Pseudomonadati</taxon>
        <taxon>Pseudomonadota</taxon>
        <taxon>Gammaproteobacteria</taxon>
        <taxon>Pseudomonadales</taxon>
        <taxon>Pseudomonadaceae</taxon>
        <taxon>Pseudomonas</taxon>
    </lineage>
</organism>
<dbReference type="Pfam" id="PF25800">
    <property type="entry name" value="FimV_N"/>
    <property type="match status" value="1"/>
</dbReference>
<gene>
    <name evidence="5" type="ORF">LAB08_R14300</name>
</gene>
<evidence type="ECO:0000259" key="4">
    <source>
        <dbReference type="Pfam" id="PF25800"/>
    </source>
</evidence>
<evidence type="ECO:0000256" key="2">
    <source>
        <dbReference type="SAM" id="MobiDB-lite"/>
    </source>
</evidence>
<dbReference type="Proteomes" id="UP000218595">
    <property type="component" value="Chromosome"/>
</dbReference>
<dbReference type="Gene3D" id="1.20.58.2200">
    <property type="match status" value="1"/>
</dbReference>
<dbReference type="InterPro" id="IPR020011">
    <property type="entry name" value="FimV_C"/>
</dbReference>
<proteinExistence type="predicted"/>
<dbReference type="InterPro" id="IPR057840">
    <property type="entry name" value="FimV_N"/>
</dbReference>
<evidence type="ECO:0000256" key="3">
    <source>
        <dbReference type="SAM" id="Phobius"/>
    </source>
</evidence>
<feature type="domain" description="FimV N-terminal" evidence="4">
    <location>
        <begin position="31"/>
        <end position="137"/>
    </location>
</feature>
<feature type="transmembrane region" description="Helical" evidence="3">
    <location>
        <begin position="263"/>
        <end position="282"/>
    </location>
</feature>
<protein>
    <submittedName>
        <fullName evidence="5">Peptidoglycan-binding protein LysM</fullName>
    </submittedName>
</protein>